<protein>
    <submittedName>
        <fullName evidence="5">Lytic transglycosylase catalytic subunit</fullName>
    </submittedName>
</protein>
<proteinExistence type="inferred from homology"/>
<dbReference type="PANTHER" id="PTHR37423">
    <property type="entry name" value="SOLUBLE LYTIC MUREIN TRANSGLYCOSYLASE-RELATED"/>
    <property type="match status" value="1"/>
</dbReference>
<dbReference type="OrthoDB" id="5620293at2"/>
<dbReference type="InterPro" id="IPR008258">
    <property type="entry name" value="Transglycosylase_SLT_dom_1"/>
</dbReference>
<dbReference type="Gene3D" id="1.10.530.10">
    <property type="match status" value="1"/>
</dbReference>
<feature type="domain" description="Transglycosylase SLT" evidence="3">
    <location>
        <begin position="242"/>
        <end position="367"/>
    </location>
</feature>
<accession>A0A2N8ZM92</accession>
<dbReference type="KEGG" id="vta:B1423"/>
<dbReference type="InterPro" id="IPR000189">
    <property type="entry name" value="Transglyc_AS"/>
</dbReference>
<dbReference type="Pfam" id="PF11873">
    <property type="entry name" value="Mltc_N"/>
    <property type="match status" value="1"/>
</dbReference>
<evidence type="ECO:0000256" key="1">
    <source>
        <dbReference type="ARBA" id="ARBA00007734"/>
    </source>
</evidence>
<dbReference type="GO" id="GO:0016020">
    <property type="term" value="C:membrane"/>
    <property type="evidence" value="ECO:0007669"/>
    <property type="project" value="InterPro"/>
</dbReference>
<comment type="similarity">
    <text evidence="1">Belongs to the transglycosylase Slt family.</text>
</comment>
<gene>
    <name evidence="5" type="ORF">VTAP4600_B1423</name>
</gene>
<evidence type="ECO:0000313" key="5">
    <source>
        <dbReference type="EMBL" id="SON53034.1"/>
    </source>
</evidence>
<evidence type="ECO:0000313" key="6">
    <source>
        <dbReference type="Proteomes" id="UP000235828"/>
    </source>
</evidence>
<dbReference type="RefSeq" id="WP_102525128.1">
    <property type="nucleotide sequence ID" value="NZ_LT960612.1"/>
</dbReference>
<evidence type="ECO:0000259" key="3">
    <source>
        <dbReference type="Pfam" id="PF01464"/>
    </source>
</evidence>
<name>A0A2N8ZM92_9VIBR</name>
<dbReference type="SUPFAM" id="SSF53955">
    <property type="entry name" value="Lysozyme-like"/>
    <property type="match status" value="1"/>
</dbReference>
<keyword evidence="2" id="KW-0732">Signal</keyword>
<evidence type="ECO:0000259" key="4">
    <source>
        <dbReference type="Pfam" id="PF11873"/>
    </source>
</evidence>
<dbReference type="Pfam" id="PF01464">
    <property type="entry name" value="SLT"/>
    <property type="match status" value="1"/>
</dbReference>
<dbReference type="EMBL" id="LT960612">
    <property type="protein sequence ID" value="SON53034.1"/>
    <property type="molecule type" value="Genomic_DNA"/>
</dbReference>
<dbReference type="CDD" id="cd16893">
    <property type="entry name" value="LT_MltC_MltE"/>
    <property type="match status" value="1"/>
</dbReference>
<feature type="chain" id="PRO_5014932113" evidence="2">
    <location>
        <begin position="23"/>
        <end position="407"/>
    </location>
</feature>
<dbReference type="GO" id="GO:0000270">
    <property type="term" value="P:peptidoglycan metabolic process"/>
    <property type="evidence" value="ECO:0007669"/>
    <property type="project" value="InterPro"/>
</dbReference>
<feature type="domain" description="Murein transglycosylase-C N-terminal" evidence="4">
    <location>
        <begin position="87"/>
        <end position="174"/>
    </location>
</feature>
<organism evidence="5 6">
    <name type="scientific">Vibrio tapetis subsp. tapetis</name>
    <dbReference type="NCBI Taxonomy" id="1671868"/>
    <lineage>
        <taxon>Bacteria</taxon>
        <taxon>Pseudomonadati</taxon>
        <taxon>Pseudomonadota</taxon>
        <taxon>Gammaproteobacteria</taxon>
        <taxon>Vibrionales</taxon>
        <taxon>Vibrionaceae</taxon>
        <taxon>Vibrio</taxon>
    </lineage>
</organism>
<dbReference type="Proteomes" id="UP000235828">
    <property type="component" value="Chromosome B"/>
</dbReference>
<reference evidence="5 6" key="1">
    <citation type="submission" date="2017-10" db="EMBL/GenBank/DDBJ databases">
        <authorList>
            <person name="Banno H."/>
            <person name="Chua N.-H."/>
        </authorList>
    </citation>
    <scope>NUCLEOTIDE SEQUENCE [LARGE SCALE GENOMIC DNA]</scope>
    <source>
        <strain evidence="5">Vibrio tapetis CECT4600</strain>
    </source>
</reference>
<dbReference type="PROSITE" id="PS00922">
    <property type="entry name" value="TRANSGLYCOSYLASE"/>
    <property type="match status" value="1"/>
</dbReference>
<dbReference type="InterPro" id="IPR023346">
    <property type="entry name" value="Lysozyme-like_dom_sf"/>
</dbReference>
<dbReference type="AlphaFoldDB" id="A0A2N8ZM92"/>
<dbReference type="PANTHER" id="PTHR37423:SF2">
    <property type="entry name" value="MEMBRANE-BOUND LYTIC MUREIN TRANSGLYCOSYLASE C"/>
    <property type="match status" value="1"/>
</dbReference>
<dbReference type="GO" id="GO:0008933">
    <property type="term" value="F:peptidoglycan lytic transglycosylase activity"/>
    <property type="evidence" value="ECO:0007669"/>
    <property type="project" value="InterPro"/>
</dbReference>
<keyword evidence="6" id="KW-1185">Reference proteome</keyword>
<evidence type="ECO:0000256" key="2">
    <source>
        <dbReference type="SAM" id="SignalP"/>
    </source>
</evidence>
<dbReference type="InterPro" id="IPR024570">
    <property type="entry name" value="Murein_transglycosylaseC_N"/>
</dbReference>
<sequence>MKFGMWRMSPLALLLVASIGQAETLEQACDLKPSISNCPSVQHYMNRPFEAKDDFEKYKLCSEANFEVYKVEKNCEFDAYLAKAEKSFNQYKKHVAKVWDKPEFSDKNSWISYTPSLKMKREVNFEKNVIKVTTIEGETTTVEQLKEEIVSTSKLSIGSAQKQDKFTSELIEATKVRQLSKASFLPLSENKSTNKKELSKALENIKITKTKDLKGNEVVSAEISFPSAWLTRKEKRFIDSVETYSKKYQLEPEFVLSIIRTESAFDPRAVSHVPAFGLMQIVPSSAGLDATDYLFGEQQLLKRDYLFDPDKNIEVGTTYLHLLKNRYFKGIENSDSMKYCVIAAYNGGMGPIYRIFGKGKTSAINNINALSPQEVFDKIQKKHAAAETRTYLKRVHSAELKYQNNMI</sequence>
<feature type="signal peptide" evidence="2">
    <location>
        <begin position="1"/>
        <end position="22"/>
    </location>
</feature>